<evidence type="ECO:0000256" key="4">
    <source>
        <dbReference type="ARBA" id="ARBA00022825"/>
    </source>
</evidence>
<evidence type="ECO:0000256" key="2">
    <source>
        <dbReference type="ARBA" id="ARBA00022670"/>
    </source>
</evidence>
<dbReference type="PANTHER" id="PTHR43806:SF11">
    <property type="entry name" value="CEREVISIN-RELATED"/>
    <property type="match status" value="1"/>
</dbReference>
<evidence type="ECO:0000313" key="8">
    <source>
        <dbReference type="EMBL" id="TMR24868.1"/>
    </source>
</evidence>
<evidence type="ECO:0000256" key="5">
    <source>
        <dbReference type="PROSITE-ProRule" id="PRU01240"/>
    </source>
</evidence>
<sequence>MPPAGRCAGPLGEPVNRVSEPVNDQLGGPRLSWHAGEVDPAELEVPSDWPAQSFDEWAYGGATGAGVRVCVVDSGIDGGHADVGPVSGAYAMVADGDGLRAVPDEQGDRSGHGTACASVIRRLAPGCELVGMRVLGALHGRAEVLVAGLRWAVAQDFDVINLSLSTTQRDFVPALRELADEAYFRNTLIVAAAHNLPVESYPWRFASVVSVGSHREPEPDLILYNPSPPVEFFACGMNVPVATPGGGHRRCSGNSFATPHVAARCALIRGKHPGLTPFQVKTALYLSSSNVRSHG</sequence>
<keyword evidence="9" id="KW-1185">Reference proteome</keyword>
<comment type="similarity">
    <text evidence="1 5">Belongs to the peptidase S8 family.</text>
</comment>
<feature type="active site" description="Charge relay system" evidence="5">
    <location>
        <position position="73"/>
    </location>
</feature>
<keyword evidence="3 5" id="KW-0378">Hydrolase</keyword>
<dbReference type="InterPro" id="IPR023827">
    <property type="entry name" value="Peptidase_S8_Asp-AS"/>
</dbReference>
<dbReference type="InterPro" id="IPR036852">
    <property type="entry name" value="Peptidase_S8/S53_dom_sf"/>
</dbReference>
<dbReference type="InterPro" id="IPR015500">
    <property type="entry name" value="Peptidase_S8_subtilisin-rel"/>
</dbReference>
<dbReference type="GO" id="GO:0006508">
    <property type="term" value="P:proteolysis"/>
    <property type="evidence" value="ECO:0007669"/>
    <property type="project" value="UniProtKB-KW"/>
</dbReference>
<accession>A0A5S4FW40</accession>
<dbReference type="PROSITE" id="PS51892">
    <property type="entry name" value="SUBTILASE"/>
    <property type="match status" value="1"/>
</dbReference>
<feature type="region of interest" description="Disordered" evidence="6">
    <location>
        <begin position="1"/>
        <end position="29"/>
    </location>
</feature>
<feature type="domain" description="Peptidase S8/S53" evidence="7">
    <location>
        <begin position="64"/>
        <end position="288"/>
    </location>
</feature>
<reference evidence="8 9" key="1">
    <citation type="submission" date="2019-05" db="EMBL/GenBank/DDBJ databases">
        <title>Draft genome sequence of Nonomuraea zeae DSM 100528.</title>
        <authorList>
            <person name="Saricaoglu S."/>
            <person name="Isik K."/>
        </authorList>
    </citation>
    <scope>NUCLEOTIDE SEQUENCE [LARGE SCALE GENOMIC DNA]</scope>
    <source>
        <strain evidence="8 9">DSM 100528</strain>
    </source>
</reference>
<keyword evidence="4 5" id="KW-0720">Serine protease</keyword>
<dbReference type="PROSITE" id="PS00136">
    <property type="entry name" value="SUBTILASE_ASP"/>
    <property type="match status" value="1"/>
</dbReference>
<dbReference type="InterPro" id="IPR050131">
    <property type="entry name" value="Peptidase_S8_subtilisin-like"/>
</dbReference>
<dbReference type="PANTHER" id="PTHR43806">
    <property type="entry name" value="PEPTIDASE S8"/>
    <property type="match status" value="1"/>
</dbReference>
<dbReference type="EMBL" id="VCKX01000234">
    <property type="protein sequence ID" value="TMR24868.1"/>
    <property type="molecule type" value="Genomic_DNA"/>
</dbReference>
<evidence type="ECO:0000259" key="7">
    <source>
        <dbReference type="Pfam" id="PF00082"/>
    </source>
</evidence>
<protein>
    <submittedName>
        <fullName evidence="8">Serine protease</fullName>
    </submittedName>
</protein>
<evidence type="ECO:0000313" key="9">
    <source>
        <dbReference type="Proteomes" id="UP000306628"/>
    </source>
</evidence>
<dbReference type="AlphaFoldDB" id="A0A5S4FW40"/>
<dbReference type="SUPFAM" id="SSF52743">
    <property type="entry name" value="Subtilisin-like"/>
    <property type="match status" value="1"/>
</dbReference>
<proteinExistence type="inferred from homology"/>
<evidence type="ECO:0000256" key="6">
    <source>
        <dbReference type="SAM" id="MobiDB-lite"/>
    </source>
</evidence>
<evidence type="ECO:0000256" key="1">
    <source>
        <dbReference type="ARBA" id="ARBA00011073"/>
    </source>
</evidence>
<feature type="active site" description="Charge relay system" evidence="5">
    <location>
        <position position="255"/>
    </location>
</feature>
<organism evidence="8 9">
    <name type="scientific">Nonomuraea zeae</name>
    <dbReference type="NCBI Taxonomy" id="1642303"/>
    <lineage>
        <taxon>Bacteria</taxon>
        <taxon>Bacillati</taxon>
        <taxon>Actinomycetota</taxon>
        <taxon>Actinomycetes</taxon>
        <taxon>Streptosporangiales</taxon>
        <taxon>Streptosporangiaceae</taxon>
        <taxon>Nonomuraea</taxon>
    </lineage>
</organism>
<dbReference type="InterPro" id="IPR000209">
    <property type="entry name" value="Peptidase_S8/S53_dom"/>
</dbReference>
<dbReference type="Pfam" id="PF00082">
    <property type="entry name" value="Peptidase_S8"/>
    <property type="match status" value="1"/>
</dbReference>
<name>A0A5S4FW40_9ACTN</name>
<evidence type="ECO:0000256" key="3">
    <source>
        <dbReference type="ARBA" id="ARBA00022801"/>
    </source>
</evidence>
<dbReference type="GO" id="GO:0004252">
    <property type="term" value="F:serine-type endopeptidase activity"/>
    <property type="evidence" value="ECO:0007669"/>
    <property type="project" value="UniProtKB-UniRule"/>
</dbReference>
<keyword evidence="2 5" id="KW-0645">Protease</keyword>
<gene>
    <name evidence="8" type="ORF">ETD85_46020</name>
</gene>
<dbReference type="OrthoDB" id="614750at2"/>
<dbReference type="Gene3D" id="3.40.50.200">
    <property type="entry name" value="Peptidase S8/S53 domain"/>
    <property type="match status" value="1"/>
</dbReference>
<dbReference type="Proteomes" id="UP000306628">
    <property type="component" value="Unassembled WGS sequence"/>
</dbReference>
<feature type="active site" description="Charge relay system" evidence="5">
    <location>
        <position position="112"/>
    </location>
</feature>
<comment type="caution">
    <text evidence="8">The sequence shown here is derived from an EMBL/GenBank/DDBJ whole genome shotgun (WGS) entry which is preliminary data.</text>
</comment>
<dbReference type="PRINTS" id="PR00723">
    <property type="entry name" value="SUBTILISIN"/>
</dbReference>